<dbReference type="Proteomes" id="UP000597761">
    <property type="component" value="Unassembled WGS sequence"/>
</dbReference>
<keyword evidence="10" id="KW-1185">Reference proteome</keyword>
<feature type="region of interest" description="Disordered" evidence="7">
    <location>
        <begin position="321"/>
        <end position="382"/>
    </location>
</feature>
<dbReference type="SUPFAM" id="SSF82829">
    <property type="entry name" value="MesJ substrate recognition domain-like"/>
    <property type="match status" value="1"/>
</dbReference>
<keyword evidence="2 6" id="KW-0819">tRNA processing</keyword>
<evidence type="ECO:0000313" key="10">
    <source>
        <dbReference type="Proteomes" id="UP000597761"/>
    </source>
</evidence>
<comment type="subcellular location">
    <subcellularLocation>
        <location evidence="6">Cytoplasm</location>
    </subcellularLocation>
</comment>
<protein>
    <recommendedName>
        <fullName evidence="6">tRNA(Ile)-lysidine synthase</fullName>
        <ecNumber evidence="6">6.3.4.19</ecNumber>
    </recommendedName>
    <alternativeName>
        <fullName evidence="6">tRNA(Ile)-2-lysyl-cytidine synthase</fullName>
    </alternativeName>
    <alternativeName>
        <fullName evidence="6">tRNA(Ile)-lysidine synthetase</fullName>
    </alternativeName>
</protein>
<comment type="caution">
    <text evidence="9">The sequence shown here is derived from an EMBL/GenBank/DDBJ whole genome shotgun (WGS) entry which is preliminary data.</text>
</comment>
<keyword evidence="6" id="KW-0963">Cytoplasm</keyword>
<evidence type="ECO:0000259" key="8">
    <source>
        <dbReference type="Pfam" id="PF01171"/>
    </source>
</evidence>
<evidence type="ECO:0000256" key="6">
    <source>
        <dbReference type="HAMAP-Rule" id="MF_01161"/>
    </source>
</evidence>
<comment type="similarity">
    <text evidence="6">Belongs to the tRNA(Ile)-lysidine synthase family.</text>
</comment>
<gene>
    <name evidence="6" type="primary">tilS</name>
    <name evidence="9" type="ORF">GCM10011512_20740</name>
</gene>
<dbReference type="InterPro" id="IPR011063">
    <property type="entry name" value="TilS/TtcA_N"/>
</dbReference>
<dbReference type="HAMAP" id="MF_01161">
    <property type="entry name" value="tRNA_Ile_lys_synt"/>
    <property type="match status" value="1"/>
</dbReference>
<keyword evidence="3 6" id="KW-0547">Nucleotide-binding</keyword>
<sequence length="382" mass="39067">MPHPVTRRQHGRRGRLDPVVARARRTVTAALAGPDTATRPIAGVHALVACSGGADSLALAAAAAHLARRGDARVGAVVVDHGLHPDSAAIAARAAEQCIALGLAPVTVERVGVEQAGEGLEAAARRARYAAFDAAARRAGARAVLLAHTLDDQAEQVLLGLLRGSGTRSLAGIPPRRGPYRRPFLDPELGLDRADTERVCTAEGLTWWDDPANHDPAHTRSRIRATVLPLLARELGPGVAAALARTAAIAARDADHLDAEAAALLDRIGRRGPGRCALPIADLRAAPAALLPRVLAAAAAEAGAGPLSRERIVALETLVAPRAAGGPGSPGPVQLPGGVTAWRTAPGTPPGTPRRDGRRIPPDEPGPAGAVLDLRGPGSAGD</sequence>
<dbReference type="EC" id="6.3.4.19" evidence="6"/>
<evidence type="ECO:0000256" key="5">
    <source>
        <dbReference type="ARBA" id="ARBA00048539"/>
    </source>
</evidence>
<dbReference type="RefSeq" id="WP_229659948.1">
    <property type="nucleotide sequence ID" value="NZ_BMJI01000013.1"/>
</dbReference>
<name>A0ABQ1P9Y2_9MICC</name>
<dbReference type="PANTHER" id="PTHR43033:SF1">
    <property type="entry name" value="TRNA(ILE)-LYSIDINE SYNTHASE-RELATED"/>
    <property type="match status" value="1"/>
</dbReference>
<dbReference type="PANTHER" id="PTHR43033">
    <property type="entry name" value="TRNA(ILE)-LYSIDINE SYNTHASE-RELATED"/>
    <property type="match status" value="1"/>
</dbReference>
<accession>A0ABQ1P9Y2</accession>
<comment type="function">
    <text evidence="6">Ligates lysine onto the cytidine present at position 34 of the AUA codon-specific tRNA(Ile) that contains the anticodon CAU, in an ATP-dependent manner. Cytidine is converted to lysidine, thus changing the amino acid specificity of the tRNA from methionine to isoleucine.</text>
</comment>
<comment type="catalytic activity">
    <reaction evidence="5 6">
        <text>cytidine(34) in tRNA(Ile2) + L-lysine + ATP = lysidine(34) in tRNA(Ile2) + AMP + diphosphate + H(+)</text>
        <dbReference type="Rhea" id="RHEA:43744"/>
        <dbReference type="Rhea" id="RHEA-COMP:10625"/>
        <dbReference type="Rhea" id="RHEA-COMP:10670"/>
        <dbReference type="ChEBI" id="CHEBI:15378"/>
        <dbReference type="ChEBI" id="CHEBI:30616"/>
        <dbReference type="ChEBI" id="CHEBI:32551"/>
        <dbReference type="ChEBI" id="CHEBI:33019"/>
        <dbReference type="ChEBI" id="CHEBI:82748"/>
        <dbReference type="ChEBI" id="CHEBI:83665"/>
        <dbReference type="ChEBI" id="CHEBI:456215"/>
        <dbReference type="EC" id="6.3.4.19"/>
    </reaction>
</comment>
<organism evidence="9 10">
    <name type="scientific">Tersicoccus solisilvae</name>
    <dbReference type="NCBI Taxonomy" id="1882339"/>
    <lineage>
        <taxon>Bacteria</taxon>
        <taxon>Bacillati</taxon>
        <taxon>Actinomycetota</taxon>
        <taxon>Actinomycetes</taxon>
        <taxon>Micrococcales</taxon>
        <taxon>Micrococcaceae</taxon>
        <taxon>Tersicoccus</taxon>
    </lineage>
</organism>
<dbReference type="EMBL" id="BMJI01000013">
    <property type="protein sequence ID" value="GGC93572.1"/>
    <property type="molecule type" value="Genomic_DNA"/>
</dbReference>
<proteinExistence type="inferred from homology"/>
<reference evidence="10" key="1">
    <citation type="journal article" date="2019" name="Int. J. Syst. Evol. Microbiol.">
        <title>The Global Catalogue of Microorganisms (GCM) 10K type strain sequencing project: providing services to taxonomists for standard genome sequencing and annotation.</title>
        <authorList>
            <consortium name="The Broad Institute Genomics Platform"/>
            <consortium name="The Broad Institute Genome Sequencing Center for Infectious Disease"/>
            <person name="Wu L."/>
            <person name="Ma J."/>
        </authorList>
    </citation>
    <scope>NUCLEOTIDE SEQUENCE [LARGE SCALE GENOMIC DNA]</scope>
    <source>
        <strain evidence="10">CGMCC 1.15480</strain>
    </source>
</reference>
<feature type="domain" description="tRNA(Ile)-lysidine/2-thiocytidine synthase N-terminal" evidence="8">
    <location>
        <begin position="46"/>
        <end position="225"/>
    </location>
</feature>
<dbReference type="InterPro" id="IPR012094">
    <property type="entry name" value="tRNA_Ile_lys_synt"/>
</dbReference>
<evidence type="ECO:0000313" key="9">
    <source>
        <dbReference type="EMBL" id="GGC93572.1"/>
    </source>
</evidence>
<dbReference type="CDD" id="cd01992">
    <property type="entry name" value="TilS_N"/>
    <property type="match status" value="1"/>
</dbReference>
<feature type="compositionally biased region" description="Basic and acidic residues" evidence="7">
    <location>
        <begin position="353"/>
        <end position="362"/>
    </location>
</feature>
<evidence type="ECO:0000256" key="3">
    <source>
        <dbReference type="ARBA" id="ARBA00022741"/>
    </source>
</evidence>
<comment type="domain">
    <text evidence="6">The N-terminal region contains the highly conserved SGGXDS motif, predicted to be a P-loop motif involved in ATP binding.</text>
</comment>
<evidence type="ECO:0000256" key="2">
    <source>
        <dbReference type="ARBA" id="ARBA00022694"/>
    </source>
</evidence>
<evidence type="ECO:0000256" key="7">
    <source>
        <dbReference type="SAM" id="MobiDB-lite"/>
    </source>
</evidence>
<evidence type="ECO:0000256" key="4">
    <source>
        <dbReference type="ARBA" id="ARBA00022840"/>
    </source>
</evidence>
<evidence type="ECO:0000256" key="1">
    <source>
        <dbReference type="ARBA" id="ARBA00022598"/>
    </source>
</evidence>
<keyword evidence="1 6" id="KW-0436">Ligase</keyword>
<feature type="binding site" evidence="6">
    <location>
        <begin position="51"/>
        <end position="56"/>
    </location>
    <ligand>
        <name>ATP</name>
        <dbReference type="ChEBI" id="CHEBI:30616"/>
    </ligand>
</feature>
<dbReference type="Pfam" id="PF01171">
    <property type="entry name" value="ATP_bind_3"/>
    <property type="match status" value="1"/>
</dbReference>
<dbReference type="NCBIfam" id="TIGR02432">
    <property type="entry name" value="lysidine_TilS_N"/>
    <property type="match status" value="1"/>
</dbReference>
<dbReference type="Gene3D" id="3.40.50.620">
    <property type="entry name" value="HUPs"/>
    <property type="match status" value="1"/>
</dbReference>
<dbReference type="InterPro" id="IPR014729">
    <property type="entry name" value="Rossmann-like_a/b/a_fold"/>
</dbReference>
<dbReference type="InterPro" id="IPR012795">
    <property type="entry name" value="tRNA_Ile_lys_synt_N"/>
</dbReference>
<keyword evidence="4 6" id="KW-0067">ATP-binding</keyword>
<dbReference type="SUPFAM" id="SSF52402">
    <property type="entry name" value="Adenine nucleotide alpha hydrolases-like"/>
    <property type="match status" value="1"/>
</dbReference>